<sequence>MCIVFIVIVIAFPSDSHSYYSLSVWSARLATRSRLGLGLDFAPSVMPYHMPICAWDTSFWVIRGSYHVYAASGPGM</sequence>
<feature type="signal peptide" evidence="1">
    <location>
        <begin position="1"/>
        <end position="18"/>
    </location>
</feature>
<accession>A0A9P5X657</accession>
<reference evidence="2" key="1">
    <citation type="submission" date="2020-11" db="EMBL/GenBank/DDBJ databases">
        <authorList>
            <consortium name="DOE Joint Genome Institute"/>
            <person name="Ahrendt S."/>
            <person name="Riley R."/>
            <person name="Andreopoulos W."/>
            <person name="Labutti K."/>
            <person name="Pangilinan J."/>
            <person name="Ruiz-Duenas F.J."/>
            <person name="Barrasa J.M."/>
            <person name="Sanchez-Garcia M."/>
            <person name="Camarero S."/>
            <person name="Miyauchi S."/>
            <person name="Serrano A."/>
            <person name="Linde D."/>
            <person name="Babiker R."/>
            <person name="Drula E."/>
            <person name="Ayuso-Fernandez I."/>
            <person name="Pacheco R."/>
            <person name="Padilla G."/>
            <person name="Ferreira P."/>
            <person name="Barriuso J."/>
            <person name="Kellner H."/>
            <person name="Castanera R."/>
            <person name="Alfaro M."/>
            <person name="Ramirez L."/>
            <person name="Pisabarro A.G."/>
            <person name="Kuo A."/>
            <person name="Tritt A."/>
            <person name="Lipzen A."/>
            <person name="He G."/>
            <person name="Yan M."/>
            <person name="Ng V."/>
            <person name="Cullen D."/>
            <person name="Martin F."/>
            <person name="Rosso M.-N."/>
            <person name="Henrissat B."/>
            <person name="Hibbett D."/>
            <person name="Martinez A.T."/>
            <person name="Grigoriev I.V."/>
        </authorList>
    </citation>
    <scope>NUCLEOTIDE SEQUENCE</scope>
    <source>
        <strain evidence="2">MF-IS2</strain>
    </source>
</reference>
<feature type="chain" id="PRO_5040295828" description="Secreted protein" evidence="1">
    <location>
        <begin position="19"/>
        <end position="76"/>
    </location>
</feature>
<evidence type="ECO:0000313" key="2">
    <source>
        <dbReference type="EMBL" id="KAF9445213.1"/>
    </source>
</evidence>
<organism evidence="2 3">
    <name type="scientific">Macrolepiota fuliginosa MF-IS2</name>
    <dbReference type="NCBI Taxonomy" id="1400762"/>
    <lineage>
        <taxon>Eukaryota</taxon>
        <taxon>Fungi</taxon>
        <taxon>Dikarya</taxon>
        <taxon>Basidiomycota</taxon>
        <taxon>Agaricomycotina</taxon>
        <taxon>Agaricomycetes</taxon>
        <taxon>Agaricomycetidae</taxon>
        <taxon>Agaricales</taxon>
        <taxon>Agaricineae</taxon>
        <taxon>Agaricaceae</taxon>
        <taxon>Macrolepiota</taxon>
    </lineage>
</organism>
<dbReference type="Proteomes" id="UP000807342">
    <property type="component" value="Unassembled WGS sequence"/>
</dbReference>
<keyword evidence="3" id="KW-1185">Reference proteome</keyword>
<gene>
    <name evidence="2" type="ORF">P691DRAFT_805974</name>
</gene>
<keyword evidence="1" id="KW-0732">Signal</keyword>
<evidence type="ECO:0000313" key="3">
    <source>
        <dbReference type="Proteomes" id="UP000807342"/>
    </source>
</evidence>
<comment type="caution">
    <text evidence="2">The sequence shown here is derived from an EMBL/GenBank/DDBJ whole genome shotgun (WGS) entry which is preliminary data.</text>
</comment>
<proteinExistence type="predicted"/>
<protein>
    <recommendedName>
        <fullName evidence="4">Secreted protein</fullName>
    </recommendedName>
</protein>
<evidence type="ECO:0008006" key="4">
    <source>
        <dbReference type="Google" id="ProtNLM"/>
    </source>
</evidence>
<evidence type="ECO:0000256" key="1">
    <source>
        <dbReference type="SAM" id="SignalP"/>
    </source>
</evidence>
<dbReference type="AlphaFoldDB" id="A0A9P5X657"/>
<dbReference type="EMBL" id="MU151316">
    <property type="protein sequence ID" value="KAF9445213.1"/>
    <property type="molecule type" value="Genomic_DNA"/>
</dbReference>
<name>A0A9P5X657_9AGAR</name>